<organism evidence="2 3">
    <name type="scientific">Laccaria amethystina LaAM-08-1</name>
    <dbReference type="NCBI Taxonomy" id="1095629"/>
    <lineage>
        <taxon>Eukaryota</taxon>
        <taxon>Fungi</taxon>
        <taxon>Dikarya</taxon>
        <taxon>Basidiomycota</taxon>
        <taxon>Agaricomycotina</taxon>
        <taxon>Agaricomycetes</taxon>
        <taxon>Agaricomycetidae</taxon>
        <taxon>Agaricales</taxon>
        <taxon>Agaricineae</taxon>
        <taxon>Hydnangiaceae</taxon>
        <taxon>Laccaria</taxon>
    </lineage>
</organism>
<proteinExistence type="predicted"/>
<dbReference type="HOGENOM" id="CLU_3087600_0_0_1"/>
<gene>
    <name evidence="2" type="ORF">K443DRAFT_676323</name>
</gene>
<reference evidence="2 3" key="1">
    <citation type="submission" date="2014-04" db="EMBL/GenBank/DDBJ databases">
        <authorList>
            <consortium name="DOE Joint Genome Institute"/>
            <person name="Kuo A."/>
            <person name="Kohler A."/>
            <person name="Nagy L.G."/>
            <person name="Floudas D."/>
            <person name="Copeland A."/>
            <person name="Barry K.W."/>
            <person name="Cichocki N."/>
            <person name="Veneault-Fourrey C."/>
            <person name="LaButti K."/>
            <person name="Lindquist E.A."/>
            <person name="Lipzen A."/>
            <person name="Lundell T."/>
            <person name="Morin E."/>
            <person name="Murat C."/>
            <person name="Sun H."/>
            <person name="Tunlid A."/>
            <person name="Henrissat B."/>
            <person name="Grigoriev I.V."/>
            <person name="Hibbett D.S."/>
            <person name="Martin F."/>
            <person name="Nordberg H.P."/>
            <person name="Cantor M.N."/>
            <person name="Hua S.X."/>
        </authorList>
    </citation>
    <scope>NUCLEOTIDE SEQUENCE [LARGE SCALE GENOMIC DNA]</scope>
    <source>
        <strain evidence="2 3">LaAM-08-1</strain>
    </source>
</reference>
<dbReference type="AlphaFoldDB" id="A0A0C9XQV3"/>
<protein>
    <submittedName>
        <fullName evidence="2">Uncharacterized protein</fullName>
    </submittedName>
</protein>
<feature type="compositionally biased region" description="Basic and acidic residues" evidence="1">
    <location>
        <begin position="25"/>
        <end position="34"/>
    </location>
</feature>
<name>A0A0C9XQV3_9AGAR</name>
<sequence>MLDQDPENRLSAPGRTTPKRVQPQRRSDAAEKTGADLGLTLEARVRRRGQKR</sequence>
<evidence type="ECO:0000256" key="1">
    <source>
        <dbReference type="SAM" id="MobiDB-lite"/>
    </source>
</evidence>
<reference evidence="3" key="2">
    <citation type="submission" date="2015-01" db="EMBL/GenBank/DDBJ databases">
        <title>Evolutionary Origins and Diversification of the Mycorrhizal Mutualists.</title>
        <authorList>
            <consortium name="DOE Joint Genome Institute"/>
            <consortium name="Mycorrhizal Genomics Consortium"/>
            <person name="Kohler A."/>
            <person name="Kuo A."/>
            <person name="Nagy L.G."/>
            <person name="Floudas D."/>
            <person name="Copeland A."/>
            <person name="Barry K.W."/>
            <person name="Cichocki N."/>
            <person name="Veneault-Fourrey C."/>
            <person name="LaButti K."/>
            <person name="Lindquist E.A."/>
            <person name="Lipzen A."/>
            <person name="Lundell T."/>
            <person name="Morin E."/>
            <person name="Murat C."/>
            <person name="Riley R."/>
            <person name="Ohm R."/>
            <person name="Sun H."/>
            <person name="Tunlid A."/>
            <person name="Henrissat B."/>
            <person name="Grigoriev I.V."/>
            <person name="Hibbett D.S."/>
            <person name="Martin F."/>
        </authorList>
    </citation>
    <scope>NUCLEOTIDE SEQUENCE [LARGE SCALE GENOMIC DNA]</scope>
    <source>
        <strain evidence="3">LaAM-08-1</strain>
    </source>
</reference>
<evidence type="ECO:0000313" key="2">
    <source>
        <dbReference type="EMBL" id="KIK04014.1"/>
    </source>
</evidence>
<feature type="region of interest" description="Disordered" evidence="1">
    <location>
        <begin position="1"/>
        <end position="52"/>
    </location>
</feature>
<accession>A0A0C9XQV3</accession>
<dbReference type="Proteomes" id="UP000054477">
    <property type="component" value="Unassembled WGS sequence"/>
</dbReference>
<keyword evidence="3" id="KW-1185">Reference proteome</keyword>
<evidence type="ECO:0000313" key="3">
    <source>
        <dbReference type="Proteomes" id="UP000054477"/>
    </source>
</evidence>
<dbReference type="EMBL" id="KN838574">
    <property type="protein sequence ID" value="KIK04014.1"/>
    <property type="molecule type" value="Genomic_DNA"/>
</dbReference>